<keyword evidence="1" id="KW-0732">Signal</keyword>
<sequence length="145" mass="15527">MNSPYKKAAAGISVLLAVIVLIAAIQTHAGADESPPAVVSQTVNGLNAEMQFGTYPVKRLQNNDFTVILTDSEGKPASRYNLRVRLSMSNMMCGDVSFMLKETAPGVYTGEAVPLMAGLWDADVEAHDGDRVVNFSRTLEAEAAH</sequence>
<dbReference type="InterPro" id="IPR008620">
    <property type="entry name" value="FixH"/>
</dbReference>
<name>A0ABV6JG91_9BACL</name>
<dbReference type="Pfam" id="PF05751">
    <property type="entry name" value="FixH"/>
    <property type="match status" value="1"/>
</dbReference>
<organism evidence="2 3">
    <name type="scientific">Paenibacillus mendelii</name>
    <dbReference type="NCBI Taxonomy" id="206163"/>
    <lineage>
        <taxon>Bacteria</taxon>
        <taxon>Bacillati</taxon>
        <taxon>Bacillota</taxon>
        <taxon>Bacilli</taxon>
        <taxon>Bacillales</taxon>
        <taxon>Paenibacillaceae</taxon>
        <taxon>Paenibacillus</taxon>
    </lineage>
</organism>
<gene>
    <name evidence="2" type="ORF">ACFFJ8_26725</name>
</gene>
<evidence type="ECO:0000313" key="2">
    <source>
        <dbReference type="EMBL" id="MFC0394944.1"/>
    </source>
</evidence>
<proteinExistence type="predicted"/>
<dbReference type="EMBL" id="JBHLVF010000041">
    <property type="protein sequence ID" value="MFC0394944.1"/>
    <property type="molecule type" value="Genomic_DNA"/>
</dbReference>
<dbReference type="RefSeq" id="WP_204816097.1">
    <property type="nucleotide sequence ID" value="NZ_JANHOF010000001.1"/>
</dbReference>
<dbReference type="Proteomes" id="UP001589818">
    <property type="component" value="Unassembled WGS sequence"/>
</dbReference>
<comment type="caution">
    <text evidence="2">The sequence shown here is derived from an EMBL/GenBank/DDBJ whole genome shotgun (WGS) entry which is preliminary data.</text>
</comment>
<protein>
    <submittedName>
        <fullName evidence="2">FixH family protein</fullName>
    </submittedName>
</protein>
<feature type="signal peptide" evidence="1">
    <location>
        <begin position="1"/>
        <end position="29"/>
    </location>
</feature>
<evidence type="ECO:0000313" key="3">
    <source>
        <dbReference type="Proteomes" id="UP001589818"/>
    </source>
</evidence>
<reference evidence="2 3" key="1">
    <citation type="submission" date="2024-09" db="EMBL/GenBank/DDBJ databases">
        <authorList>
            <person name="Sun Q."/>
            <person name="Mori K."/>
        </authorList>
    </citation>
    <scope>NUCLEOTIDE SEQUENCE [LARGE SCALE GENOMIC DNA]</scope>
    <source>
        <strain evidence="2 3">CCM 4839</strain>
    </source>
</reference>
<evidence type="ECO:0000256" key="1">
    <source>
        <dbReference type="SAM" id="SignalP"/>
    </source>
</evidence>
<keyword evidence="3" id="KW-1185">Reference proteome</keyword>
<accession>A0ABV6JG91</accession>
<feature type="chain" id="PRO_5046948656" evidence="1">
    <location>
        <begin position="30"/>
        <end position="145"/>
    </location>
</feature>